<dbReference type="EMBL" id="FXAY01000002">
    <property type="protein sequence ID" value="SMG32105.1"/>
    <property type="molecule type" value="Genomic_DNA"/>
</dbReference>
<evidence type="ECO:0008006" key="3">
    <source>
        <dbReference type="Google" id="ProtNLM"/>
    </source>
</evidence>
<evidence type="ECO:0000313" key="1">
    <source>
        <dbReference type="EMBL" id="SMG32105.1"/>
    </source>
</evidence>
<gene>
    <name evidence="1" type="ORF">SAMN06296010_1886</name>
</gene>
<dbReference type="STRING" id="150121.SAMN06296010_1886"/>
<dbReference type="Proteomes" id="UP000193244">
    <property type="component" value="Unassembled WGS sequence"/>
</dbReference>
<proteinExistence type="predicted"/>
<organism evidence="1 2">
    <name type="scientific">Agreia pratensis</name>
    <dbReference type="NCBI Taxonomy" id="150121"/>
    <lineage>
        <taxon>Bacteria</taxon>
        <taxon>Bacillati</taxon>
        <taxon>Actinomycetota</taxon>
        <taxon>Actinomycetes</taxon>
        <taxon>Micrococcales</taxon>
        <taxon>Microbacteriaceae</taxon>
        <taxon>Agreia</taxon>
    </lineage>
</organism>
<dbReference type="OrthoDB" id="9342873at2"/>
<evidence type="ECO:0000313" key="2">
    <source>
        <dbReference type="Proteomes" id="UP000193244"/>
    </source>
</evidence>
<protein>
    <recommendedName>
        <fullName evidence="3">Amino acid deaminase</fullName>
    </recommendedName>
</protein>
<reference evidence="2" key="1">
    <citation type="submission" date="2017-04" db="EMBL/GenBank/DDBJ databases">
        <authorList>
            <person name="Varghese N."/>
            <person name="Submissions S."/>
        </authorList>
    </citation>
    <scope>NUCLEOTIDE SEQUENCE [LARGE SCALE GENOMIC DNA]</scope>
    <source>
        <strain evidence="2">VKM Ac-2510</strain>
    </source>
</reference>
<sequence>MTIDDLLGAAARIDAGESPRSVLEGSLLAAQIAQDASADRFSLWGLSTVVDENTGTPVISPALFAELHRLAGLDATWPVGNAGLIHVYGYLLSTVSTPYGLKRDRWVNGDVARALGLEPSIFTPWFGPASDGTPLHRLTAALSPIFDAPEQTPGVEFVTHESSDRVTATTVLVRHPGSGHSALLYAVNGKLLTAFPFEISASSIASLQAEPPRLRYNAVVDAPRQPLDTRRVLALPSLDQIRQAPATADGI</sequence>
<dbReference type="RefSeq" id="WP_085485139.1">
    <property type="nucleotide sequence ID" value="NZ_FXAY01000002.1"/>
</dbReference>
<name>A0A1X7JVL1_9MICO</name>
<accession>A0A1X7JVL1</accession>
<keyword evidence="2" id="KW-1185">Reference proteome</keyword>
<dbReference type="AlphaFoldDB" id="A0A1X7JVL1"/>